<dbReference type="RefSeq" id="WP_039455433.1">
    <property type="nucleotide sequence ID" value="NZ_JSWE01000069.1"/>
</dbReference>
<comment type="caution">
    <text evidence="1">The sequence shown here is derived from an EMBL/GenBank/DDBJ whole genome shotgun (WGS) entry which is preliminary data.</text>
</comment>
<keyword evidence="2" id="KW-1185">Reference proteome</keyword>
<dbReference type="EMBL" id="JSWE01000069">
    <property type="protein sequence ID" value="KIE05791.1"/>
    <property type="molecule type" value="Genomic_DNA"/>
</dbReference>
<sequence length="317" mass="37543">MKEMAQIRWKDAIKKVTKHLKVVITSMLIVMLLQTFAVVKGTLDDIWREHQIPYNIKWSYLSSMYVANLRVKLQDKGYEKEGLVLRKLKNLHKNLYQNMLEEIPTDDGLRIVLWYYYDLYPHIATNAPYDPTFYMNAMLRTLKQISDLKSRSQYIQGFKRFITCEGIISFFVSTKNSSLLQNLYKEWLPQVIYYSDNLAKEANSSERLLKHRDTTAAPFSLMINGYLANLEWVFIQFNILDRDINCTAPEIKKLQYYMNIIPELHLKYKHIKHIDSRNKILFQDSYNTFENGFPHLKSFLSKACGIKVKYNSFPIEE</sequence>
<gene>
    <name evidence="1" type="ORF">NF27_CS00030</name>
</gene>
<accession>A0A0C1N0E9</accession>
<evidence type="ECO:0000313" key="1">
    <source>
        <dbReference type="EMBL" id="KIE05791.1"/>
    </source>
</evidence>
<proteinExistence type="predicted"/>
<protein>
    <submittedName>
        <fullName evidence="1">Uncharacterized protein</fullName>
    </submittedName>
</protein>
<name>A0A0C1N0E9_9RICK</name>
<dbReference type="AlphaFoldDB" id="A0A0C1N0E9"/>
<organism evidence="1 2">
    <name type="scientific">Candidatus Jidaibacter acanthamoebae</name>
    <dbReference type="NCBI Taxonomy" id="86105"/>
    <lineage>
        <taxon>Bacteria</taxon>
        <taxon>Pseudomonadati</taxon>
        <taxon>Pseudomonadota</taxon>
        <taxon>Alphaproteobacteria</taxon>
        <taxon>Rickettsiales</taxon>
        <taxon>Candidatus Midichloriaceae</taxon>
        <taxon>Candidatus Jidaibacter</taxon>
    </lineage>
</organism>
<dbReference type="STRING" id="86105.NF27_CS00030"/>
<reference evidence="1 2" key="1">
    <citation type="submission" date="2014-11" db="EMBL/GenBank/DDBJ databases">
        <title>A Rickettsiales Symbiont of Amoebae With Ancient Features.</title>
        <authorList>
            <person name="Schulz F."/>
            <person name="Martijn J."/>
            <person name="Wascher F."/>
            <person name="Kostanjsek R."/>
            <person name="Ettema T.J."/>
            <person name="Horn M."/>
        </authorList>
    </citation>
    <scope>NUCLEOTIDE SEQUENCE [LARGE SCALE GENOMIC DNA]</scope>
    <source>
        <strain evidence="1 2">UWC36</strain>
    </source>
</reference>
<evidence type="ECO:0000313" key="2">
    <source>
        <dbReference type="Proteomes" id="UP000031258"/>
    </source>
</evidence>
<dbReference type="Proteomes" id="UP000031258">
    <property type="component" value="Unassembled WGS sequence"/>
</dbReference>